<dbReference type="OrthoDB" id="16464at2759"/>
<proteinExistence type="predicted"/>
<dbReference type="Gene3D" id="3.90.25.10">
    <property type="entry name" value="UDP-galactose 4-epimerase, domain 1"/>
    <property type="match status" value="1"/>
</dbReference>
<dbReference type="AlphaFoldDB" id="A0A6A7A3Q6"/>
<dbReference type="EMBL" id="MU006223">
    <property type="protein sequence ID" value="KAF2827756.1"/>
    <property type="molecule type" value="Genomic_DNA"/>
</dbReference>
<gene>
    <name evidence="1" type="ORF">CC86DRAFT_438508</name>
</gene>
<organism evidence="1 2">
    <name type="scientific">Ophiobolus disseminans</name>
    <dbReference type="NCBI Taxonomy" id="1469910"/>
    <lineage>
        <taxon>Eukaryota</taxon>
        <taxon>Fungi</taxon>
        <taxon>Dikarya</taxon>
        <taxon>Ascomycota</taxon>
        <taxon>Pezizomycotina</taxon>
        <taxon>Dothideomycetes</taxon>
        <taxon>Pleosporomycetidae</taxon>
        <taxon>Pleosporales</taxon>
        <taxon>Pleosporineae</taxon>
        <taxon>Phaeosphaeriaceae</taxon>
        <taxon>Ophiobolus</taxon>
    </lineage>
</organism>
<reference evidence="1" key="1">
    <citation type="journal article" date="2020" name="Stud. Mycol.">
        <title>101 Dothideomycetes genomes: a test case for predicting lifestyles and emergence of pathogens.</title>
        <authorList>
            <person name="Haridas S."/>
            <person name="Albert R."/>
            <person name="Binder M."/>
            <person name="Bloem J."/>
            <person name="Labutti K."/>
            <person name="Salamov A."/>
            <person name="Andreopoulos B."/>
            <person name="Baker S."/>
            <person name="Barry K."/>
            <person name="Bills G."/>
            <person name="Bluhm B."/>
            <person name="Cannon C."/>
            <person name="Castanera R."/>
            <person name="Culley D."/>
            <person name="Daum C."/>
            <person name="Ezra D."/>
            <person name="Gonzalez J."/>
            <person name="Henrissat B."/>
            <person name="Kuo A."/>
            <person name="Liang C."/>
            <person name="Lipzen A."/>
            <person name="Lutzoni F."/>
            <person name="Magnuson J."/>
            <person name="Mondo S."/>
            <person name="Nolan M."/>
            <person name="Ohm R."/>
            <person name="Pangilinan J."/>
            <person name="Park H.-J."/>
            <person name="Ramirez L."/>
            <person name="Alfaro M."/>
            <person name="Sun H."/>
            <person name="Tritt A."/>
            <person name="Yoshinaga Y."/>
            <person name="Zwiers L.-H."/>
            <person name="Turgeon B."/>
            <person name="Goodwin S."/>
            <person name="Spatafora J."/>
            <person name="Crous P."/>
            <person name="Grigoriev I."/>
        </authorList>
    </citation>
    <scope>NUCLEOTIDE SEQUENCE</scope>
    <source>
        <strain evidence="1">CBS 113818</strain>
    </source>
</reference>
<name>A0A6A7A3Q6_9PLEO</name>
<dbReference type="PANTHER" id="PTHR43103">
    <property type="entry name" value="NUCLEOSIDE-DIPHOSPHATE-SUGAR EPIMERASE"/>
    <property type="match status" value="1"/>
</dbReference>
<evidence type="ECO:0000313" key="2">
    <source>
        <dbReference type="Proteomes" id="UP000799424"/>
    </source>
</evidence>
<dbReference type="Gene3D" id="3.40.50.720">
    <property type="entry name" value="NAD(P)-binding Rossmann-like Domain"/>
    <property type="match status" value="1"/>
</dbReference>
<feature type="non-terminal residue" evidence="1">
    <location>
        <position position="1"/>
    </location>
</feature>
<accession>A0A6A7A3Q6</accession>
<evidence type="ECO:0000313" key="1">
    <source>
        <dbReference type="EMBL" id="KAF2827756.1"/>
    </source>
</evidence>
<protein>
    <recommendedName>
        <fullName evidence="3">NAD(P)-binding protein</fullName>
    </recommendedName>
</protein>
<evidence type="ECO:0008006" key="3">
    <source>
        <dbReference type="Google" id="ProtNLM"/>
    </source>
</evidence>
<keyword evidence="2" id="KW-1185">Reference proteome</keyword>
<dbReference type="Proteomes" id="UP000799424">
    <property type="component" value="Unassembled WGS sequence"/>
</dbReference>
<sequence length="155" mass="16935">SVRLPTVTVQTGAPSRSATTFLSGMVRGPMAGLECIVSTEDRAARQVMCSPLVINGSFFRIMHAPNNALPASIRVVYMPGISVTLGDMYDAFVEVCGKEKLALLRTERDAECSRLLNSWPQTEDLGNARRLGLVFDEDCRQILQEYVDGLKPKGA</sequence>
<dbReference type="PANTHER" id="PTHR43103:SF3">
    <property type="entry name" value="ADP-L-GLYCERO-D-MANNO-HEPTOSE-6-EPIMERASE"/>
    <property type="match status" value="1"/>
</dbReference>